<reference evidence="2" key="1">
    <citation type="journal article" date="2019" name="Int. J. Syst. Evol. Microbiol.">
        <title>The Global Catalogue of Microorganisms (GCM) 10K type strain sequencing project: providing services to taxonomists for standard genome sequencing and annotation.</title>
        <authorList>
            <consortium name="The Broad Institute Genomics Platform"/>
            <consortium name="The Broad Institute Genome Sequencing Center for Infectious Disease"/>
            <person name="Wu L."/>
            <person name="Ma J."/>
        </authorList>
    </citation>
    <scope>NUCLEOTIDE SEQUENCE [LARGE SCALE GENOMIC DNA]</scope>
    <source>
        <strain evidence="2">CECT 7477</strain>
    </source>
</reference>
<dbReference type="Proteomes" id="UP001595814">
    <property type="component" value="Unassembled WGS sequence"/>
</dbReference>
<comment type="caution">
    <text evidence="1">The sequence shown here is derived from an EMBL/GenBank/DDBJ whole genome shotgun (WGS) entry which is preliminary data.</text>
</comment>
<organism evidence="1 2">
    <name type="scientific">Euzebyella saccharophila</name>
    <dbReference type="NCBI Taxonomy" id="679664"/>
    <lineage>
        <taxon>Bacteria</taxon>
        <taxon>Pseudomonadati</taxon>
        <taxon>Bacteroidota</taxon>
        <taxon>Flavobacteriia</taxon>
        <taxon>Flavobacteriales</taxon>
        <taxon>Flavobacteriaceae</taxon>
        <taxon>Euzebyella</taxon>
    </lineage>
</organism>
<keyword evidence="2" id="KW-1185">Reference proteome</keyword>
<dbReference type="RefSeq" id="WP_192461732.1">
    <property type="nucleotide sequence ID" value="NZ_JACYFJ010000002.1"/>
</dbReference>
<dbReference type="EMBL" id="JBHSAW010000010">
    <property type="protein sequence ID" value="MFC4097010.1"/>
    <property type="molecule type" value="Genomic_DNA"/>
</dbReference>
<gene>
    <name evidence="1" type="ORF">ACFOUT_14065</name>
</gene>
<accession>A0ABV8JVW5</accession>
<sequence length="101" mass="11869">MNKPKTYHDFEITLNDENPPENWLPELKALWYAGNGEWEASHDIAQDLHTQVGSWIHAHLHREEGDKFNAGYWYRMANKPFCKLSLKEEIKQIAEFVIAES</sequence>
<evidence type="ECO:0000313" key="1">
    <source>
        <dbReference type="EMBL" id="MFC4097010.1"/>
    </source>
</evidence>
<protein>
    <submittedName>
        <fullName evidence="1">Uncharacterized protein</fullName>
    </submittedName>
</protein>
<name>A0ABV8JVW5_9FLAO</name>
<evidence type="ECO:0000313" key="2">
    <source>
        <dbReference type="Proteomes" id="UP001595814"/>
    </source>
</evidence>
<proteinExistence type="predicted"/>